<keyword evidence="2" id="KW-1185">Reference proteome</keyword>
<dbReference type="AlphaFoldDB" id="A0AAN8V9J8"/>
<gene>
    <name evidence="1" type="ORF">RJ641_002626</name>
</gene>
<proteinExistence type="predicted"/>
<sequence length="72" mass="8557">MKRTARDMDVIIQQWLDEHRQRKRKSQSEIEDPQDFIDIIVSIIDAHEDQTFYGFDKDNAIKGTAMRFSLDV</sequence>
<accession>A0AAN8V9J8</accession>
<dbReference type="EMBL" id="JBAMMX010000011">
    <property type="protein sequence ID" value="KAK6930833.1"/>
    <property type="molecule type" value="Genomic_DNA"/>
</dbReference>
<comment type="caution">
    <text evidence="1">The sequence shown here is derived from an EMBL/GenBank/DDBJ whole genome shotgun (WGS) entry which is preliminary data.</text>
</comment>
<reference evidence="1 2" key="1">
    <citation type="submission" date="2023-12" db="EMBL/GenBank/DDBJ databases">
        <title>A high-quality genome assembly for Dillenia turbinata (Dilleniales).</title>
        <authorList>
            <person name="Chanderbali A."/>
        </authorList>
    </citation>
    <scope>NUCLEOTIDE SEQUENCE [LARGE SCALE GENOMIC DNA]</scope>
    <source>
        <strain evidence="1">LSX21</strain>
        <tissue evidence="1">Leaf</tissue>
    </source>
</reference>
<evidence type="ECO:0000313" key="1">
    <source>
        <dbReference type="EMBL" id="KAK6930833.1"/>
    </source>
</evidence>
<dbReference type="Proteomes" id="UP001370490">
    <property type="component" value="Unassembled WGS sequence"/>
</dbReference>
<evidence type="ECO:0000313" key="2">
    <source>
        <dbReference type="Proteomes" id="UP001370490"/>
    </source>
</evidence>
<name>A0AAN8V9J8_9MAGN</name>
<organism evidence="1 2">
    <name type="scientific">Dillenia turbinata</name>
    <dbReference type="NCBI Taxonomy" id="194707"/>
    <lineage>
        <taxon>Eukaryota</taxon>
        <taxon>Viridiplantae</taxon>
        <taxon>Streptophyta</taxon>
        <taxon>Embryophyta</taxon>
        <taxon>Tracheophyta</taxon>
        <taxon>Spermatophyta</taxon>
        <taxon>Magnoliopsida</taxon>
        <taxon>eudicotyledons</taxon>
        <taxon>Gunneridae</taxon>
        <taxon>Pentapetalae</taxon>
        <taxon>Dilleniales</taxon>
        <taxon>Dilleniaceae</taxon>
        <taxon>Dillenia</taxon>
    </lineage>
</organism>
<protein>
    <submittedName>
        <fullName evidence="1">Uncharacterized protein</fullName>
    </submittedName>
</protein>